<sequence>MGKPRYSNKTRITLDDETLEDVESFTYLGSIIDEQRESDADILNIHWPDTISNSLLCERTNQLPAEEEIRKRRWKWIEHTLRKSSNCIPKQTLTWNSDGKRKKARRKNTLHREIEANMKKISKNWKELERIAQDRVGWRVLVGGLFSYTRSNRQLNLPKVDLAKIMYITGYSPTEARFFSHVEELRLFRSVQLKTQWRHSQTQSRFTNEEFLIDNPSVLAPHCKSDHAVMAFDFISKTEPKHPTNNKRRDYRRLNVSAL</sequence>
<organism evidence="1 2">
    <name type="scientific">Schistosoma margrebowiei</name>
    <dbReference type="NCBI Taxonomy" id="48269"/>
    <lineage>
        <taxon>Eukaryota</taxon>
        <taxon>Metazoa</taxon>
        <taxon>Spiralia</taxon>
        <taxon>Lophotrochozoa</taxon>
        <taxon>Platyhelminthes</taxon>
        <taxon>Trematoda</taxon>
        <taxon>Digenea</taxon>
        <taxon>Strigeidida</taxon>
        <taxon>Schistosomatoidea</taxon>
        <taxon>Schistosomatidae</taxon>
        <taxon>Schistosoma</taxon>
    </lineage>
</organism>
<evidence type="ECO:0000313" key="2">
    <source>
        <dbReference type="Proteomes" id="UP000277204"/>
    </source>
</evidence>
<dbReference type="EMBL" id="UZAI01001101">
    <property type="protein sequence ID" value="VDO58927.1"/>
    <property type="molecule type" value="Genomic_DNA"/>
</dbReference>
<dbReference type="Proteomes" id="UP000277204">
    <property type="component" value="Unassembled WGS sequence"/>
</dbReference>
<accession>A0A183LIT7</accession>
<proteinExistence type="predicted"/>
<dbReference type="STRING" id="48269.A0A183LIT7"/>
<dbReference type="AlphaFoldDB" id="A0A183LIT7"/>
<gene>
    <name evidence="1" type="ORF">SMRZ_LOCUS3712</name>
</gene>
<evidence type="ECO:0000313" key="1">
    <source>
        <dbReference type="EMBL" id="VDO58927.1"/>
    </source>
</evidence>
<keyword evidence="2" id="KW-1185">Reference proteome</keyword>
<protein>
    <submittedName>
        <fullName evidence="1">Uncharacterized protein</fullName>
    </submittedName>
</protein>
<reference evidence="1 2" key="1">
    <citation type="submission" date="2018-11" db="EMBL/GenBank/DDBJ databases">
        <authorList>
            <consortium name="Pathogen Informatics"/>
        </authorList>
    </citation>
    <scope>NUCLEOTIDE SEQUENCE [LARGE SCALE GENOMIC DNA]</scope>
    <source>
        <strain evidence="1 2">Zambia</strain>
    </source>
</reference>
<name>A0A183LIT7_9TREM</name>